<evidence type="ECO:0000256" key="2">
    <source>
        <dbReference type="SAM" id="Phobius"/>
    </source>
</evidence>
<keyword evidence="2" id="KW-1133">Transmembrane helix</keyword>
<protein>
    <recommendedName>
        <fullName evidence="5">Proteophosphoglycan ppg4</fullName>
    </recommendedName>
</protein>
<feature type="region of interest" description="Disordered" evidence="1">
    <location>
        <begin position="343"/>
        <end position="364"/>
    </location>
</feature>
<sequence length="364" mass="38026">MLCRGTNAVLSALPPITSAKGLLSPFPSTAALVRNLRPALFARCLPCPTPIPAVAGARSSTNPVVFHVSSRGEPARSTPPSQRPTPQTAESTRPPTPAARAAPLTPKKPLRADIIAPTTPGTIACPASLLPLLPAPPTMAVQPLSAASAPSITLTPLPTALLALLLPLLAYIAYALHALLAAQRAHTASLAAATDAVRALHQPLSAAKHAVDAQARTTAAVDRVSSLIEARWPENGSASDPHSVGGRRGSAGSAAARSQAEEDADLYRRKVEAMEGLRRLMEAQPAPLVEDKDLYRRRVEALEGLRRVLEMQPSVEAFKAASVGTKKGARDGRTLAGALSVKSEGRALRRERSGETLGESLLDL</sequence>
<feature type="compositionally biased region" description="Low complexity" evidence="1">
    <location>
        <begin position="75"/>
        <end position="89"/>
    </location>
</feature>
<organism evidence="3 4">
    <name type="scientific">Macrophomina phaseolina</name>
    <dbReference type="NCBI Taxonomy" id="35725"/>
    <lineage>
        <taxon>Eukaryota</taxon>
        <taxon>Fungi</taxon>
        <taxon>Dikarya</taxon>
        <taxon>Ascomycota</taxon>
        <taxon>Pezizomycotina</taxon>
        <taxon>Dothideomycetes</taxon>
        <taxon>Dothideomycetes incertae sedis</taxon>
        <taxon>Botryosphaeriales</taxon>
        <taxon>Botryosphaeriaceae</taxon>
        <taxon>Macrophomina</taxon>
    </lineage>
</organism>
<name>A0ABQ8GEN7_9PEZI</name>
<feature type="compositionally biased region" description="Basic and acidic residues" evidence="1">
    <location>
        <begin position="343"/>
        <end position="354"/>
    </location>
</feature>
<dbReference type="EMBL" id="JAGTJR010000010">
    <property type="protein sequence ID" value="KAH7053411.1"/>
    <property type="molecule type" value="Genomic_DNA"/>
</dbReference>
<evidence type="ECO:0000313" key="3">
    <source>
        <dbReference type="EMBL" id="KAH7053411.1"/>
    </source>
</evidence>
<gene>
    <name evidence="3" type="ORF">B0J12DRAFT_698595</name>
</gene>
<accession>A0ABQ8GEN7</accession>
<evidence type="ECO:0000256" key="1">
    <source>
        <dbReference type="SAM" id="MobiDB-lite"/>
    </source>
</evidence>
<evidence type="ECO:0000313" key="4">
    <source>
        <dbReference type="Proteomes" id="UP000774617"/>
    </source>
</evidence>
<keyword evidence="2" id="KW-0472">Membrane</keyword>
<feature type="transmembrane region" description="Helical" evidence="2">
    <location>
        <begin position="160"/>
        <end position="180"/>
    </location>
</feature>
<comment type="caution">
    <text evidence="3">The sequence shown here is derived from an EMBL/GenBank/DDBJ whole genome shotgun (WGS) entry which is preliminary data.</text>
</comment>
<dbReference type="Proteomes" id="UP000774617">
    <property type="component" value="Unassembled WGS sequence"/>
</dbReference>
<evidence type="ECO:0008006" key="5">
    <source>
        <dbReference type="Google" id="ProtNLM"/>
    </source>
</evidence>
<keyword evidence="4" id="KW-1185">Reference proteome</keyword>
<keyword evidence="2" id="KW-0812">Transmembrane</keyword>
<proteinExistence type="predicted"/>
<feature type="region of interest" description="Disordered" evidence="1">
    <location>
        <begin position="232"/>
        <end position="263"/>
    </location>
</feature>
<reference evidence="3 4" key="1">
    <citation type="journal article" date="2021" name="Nat. Commun.">
        <title>Genetic determinants of endophytism in the Arabidopsis root mycobiome.</title>
        <authorList>
            <person name="Mesny F."/>
            <person name="Miyauchi S."/>
            <person name="Thiergart T."/>
            <person name="Pickel B."/>
            <person name="Atanasova L."/>
            <person name="Karlsson M."/>
            <person name="Huettel B."/>
            <person name="Barry K.W."/>
            <person name="Haridas S."/>
            <person name="Chen C."/>
            <person name="Bauer D."/>
            <person name="Andreopoulos W."/>
            <person name="Pangilinan J."/>
            <person name="LaButti K."/>
            <person name="Riley R."/>
            <person name="Lipzen A."/>
            <person name="Clum A."/>
            <person name="Drula E."/>
            <person name="Henrissat B."/>
            <person name="Kohler A."/>
            <person name="Grigoriev I.V."/>
            <person name="Martin F.M."/>
            <person name="Hacquard S."/>
        </authorList>
    </citation>
    <scope>NUCLEOTIDE SEQUENCE [LARGE SCALE GENOMIC DNA]</scope>
    <source>
        <strain evidence="3 4">MPI-SDFR-AT-0080</strain>
    </source>
</reference>
<feature type="region of interest" description="Disordered" evidence="1">
    <location>
        <begin position="67"/>
        <end position="104"/>
    </location>
</feature>